<gene>
    <name evidence="10" type="ORF">JDV75_07665</name>
</gene>
<keyword evidence="3 10" id="KW-0489">Methyltransferase</keyword>
<evidence type="ECO:0000259" key="8">
    <source>
        <dbReference type="Pfam" id="PF02384"/>
    </source>
</evidence>
<organism evidence="10 11">
    <name type="scientific">Corynebacterium meridianum</name>
    <dbReference type="NCBI Taxonomy" id="2765363"/>
    <lineage>
        <taxon>Bacteria</taxon>
        <taxon>Bacillati</taxon>
        <taxon>Actinomycetota</taxon>
        <taxon>Actinomycetes</taxon>
        <taxon>Mycobacteriales</taxon>
        <taxon>Corynebacteriaceae</taxon>
        <taxon>Corynebacterium</taxon>
    </lineage>
</organism>
<evidence type="ECO:0000256" key="2">
    <source>
        <dbReference type="ARBA" id="ARBA00011900"/>
    </source>
</evidence>
<dbReference type="InterPro" id="IPR038333">
    <property type="entry name" value="T1MK-like_N_sf"/>
</dbReference>
<dbReference type="GO" id="GO:0009007">
    <property type="term" value="F:site-specific DNA-methyltransferase (adenine-specific) activity"/>
    <property type="evidence" value="ECO:0007669"/>
    <property type="project" value="UniProtKB-EC"/>
</dbReference>
<keyword evidence="11" id="KW-1185">Reference proteome</keyword>
<dbReference type="Pfam" id="PF12161">
    <property type="entry name" value="HsdM_N"/>
    <property type="match status" value="1"/>
</dbReference>
<evidence type="ECO:0000259" key="9">
    <source>
        <dbReference type="Pfam" id="PF12161"/>
    </source>
</evidence>
<dbReference type="Proteomes" id="UP000645966">
    <property type="component" value="Unassembled WGS sequence"/>
</dbReference>
<evidence type="ECO:0000256" key="5">
    <source>
        <dbReference type="ARBA" id="ARBA00022691"/>
    </source>
</evidence>
<dbReference type="GO" id="GO:0009307">
    <property type="term" value="P:DNA restriction-modification system"/>
    <property type="evidence" value="ECO:0007669"/>
    <property type="project" value="UniProtKB-KW"/>
</dbReference>
<dbReference type="Gene3D" id="1.20.1260.30">
    <property type="match status" value="1"/>
</dbReference>
<evidence type="ECO:0000313" key="10">
    <source>
        <dbReference type="EMBL" id="MBI8989639.1"/>
    </source>
</evidence>
<evidence type="ECO:0000256" key="4">
    <source>
        <dbReference type="ARBA" id="ARBA00022679"/>
    </source>
</evidence>
<dbReference type="AlphaFoldDB" id="A0A934I5J5"/>
<dbReference type="GO" id="GO:0032259">
    <property type="term" value="P:methylation"/>
    <property type="evidence" value="ECO:0007669"/>
    <property type="project" value="UniProtKB-KW"/>
</dbReference>
<keyword evidence="6" id="KW-0680">Restriction system</keyword>
<accession>A0A934I5J5</accession>
<dbReference type="InterPro" id="IPR051537">
    <property type="entry name" value="DNA_Adenine_Mtase"/>
</dbReference>
<dbReference type="SUPFAM" id="SSF53335">
    <property type="entry name" value="S-adenosyl-L-methionine-dependent methyltransferases"/>
    <property type="match status" value="1"/>
</dbReference>
<sequence>MSAQVLARICGALSCQITDIVERIPASENERRRRMSQLGSFIWGTADVLRGPYKASQYGNVILPMTILRRLDCVLADHQATIKPLVKRFSNHPDLLAAQIQRATGLSFYNTSPWTLRSLLGDPKGLEANLKQYVNGFSDNMDVFERFKLADEISTMTEKNILYIVVERFANIDLHPKTVTNAEMGDLYEYLIRTFNESSNEAPGEHFTPRDAIRLLVDLVLAGDNHALSVPGTIRSIYDPTVGTGGMLSITEEHLIGTPDKPGLNPQAQLRLYGQEINDQSYAVCKSDLLIKGYDPSNIQLGDTLADDKFAGQTFDYCMSNPPYGDDWKGSQPAVMDELKELGSASRFYAGGDKPKQNVPAVSDGQMLFLQHVVSKLRPKIKGGGRGGIVMNGSPLFNGAAESGPSNIRKWLLEHDLVDAIVALPTDMFYNTGIATYIWVVDNNKPEDRQGKVQLIDGTEFYAKMRKKLGDKGRELTEANRATIVQLYADYVETEHCKIVPIEEFAYWQITVERPQRDDDGEIITNTRGKQKADTSLRDTERVPFTYNGNNHADAGREETIQSYFDTEVKPYVPDAWVDKKKTKIGYEIPFTRYFYRYQPPRPLEDIDAELQQVTQEILALLNEVIE</sequence>
<keyword evidence="4" id="KW-0808">Transferase</keyword>
<evidence type="ECO:0000256" key="7">
    <source>
        <dbReference type="ARBA" id="ARBA00047942"/>
    </source>
</evidence>
<reference evidence="10" key="1">
    <citation type="submission" date="2020-12" db="EMBL/GenBank/DDBJ databases">
        <title>Genome public.</title>
        <authorList>
            <person name="Sun Q."/>
        </authorList>
    </citation>
    <scope>NUCLEOTIDE SEQUENCE</scope>
    <source>
        <strain evidence="10">CCM 8863</strain>
    </source>
</reference>
<evidence type="ECO:0000256" key="1">
    <source>
        <dbReference type="ARBA" id="ARBA00006594"/>
    </source>
</evidence>
<dbReference type="GO" id="GO:0008170">
    <property type="term" value="F:N-methyltransferase activity"/>
    <property type="evidence" value="ECO:0007669"/>
    <property type="project" value="InterPro"/>
</dbReference>
<dbReference type="GO" id="GO:0003677">
    <property type="term" value="F:DNA binding"/>
    <property type="evidence" value="ECO:0007669"/>
    <property type="project" value="InterPro"/>
</dbReference>
<dbReference type="InterPro" id="IPR029063">
    <property type="entry name" value="SAM-dependent_MTases_sf"/>
</dbReference>
<comment type="similarity">
    <text evidence="1">Belongs to the N(4)/N(6)-methyltransferase family.</text>
</comment>
<dbReference type="InterPro" id="IPR022749">
    <property type="entry name" value="D12N6_MeTrfase_N"/>
</dbReference>
<dbReference type="PANTHER" id="PTHR42933:SF3">
    <property type="entry name" value="TYPE I RESTRICTION ENZYME MJAVIII METHYLASE SUBUNIT"/>
    <property type="match status" value="1"/>
</dbReference>
<name>A0A934I5J5_9CORY</name>
<comment type="caution">
    <text evidence="10">The sequence shown here is derived from an EMBL/GenBank/DDBJ whole genome shotgun (WGS) entry which is preliminary data.</text>
</comment>
<dbReference type="EMBL" id="JAEIOS010000012">
    <property type="protein sequence ID" value="MBI8989639.1"/>
    <property type="molecule type" value="Genomic_DNA"/>
</dbReference>
<dbReference type="PRINTS" id="PR00507">
    <property type="entry name" value="N12N6MTFRASE"/>
</dbReference>
<comment type="catalytic activity">
    <reaction evidence="7">
        <text>a 2'-deoxyadenosine in DNA + S-adenosyl-L-methionine = an N(6)-methyl-2'-deoxyadenosine in DNA + S-adenosyl-L-homocysteine + H(+)</text>
        <dbReference type="Rhea" id="RHEA:15197"/>
        <dbReference type="Rhea" id="RHEA-COMP:12418"/>
        <dbReference type="Rhea" id="RHEA-COMP:12419"/>
        <dbReference type="ChEBI" id="CHEBI:15378"/>
        <dbReference type="ChEBI" id="CHEBI:57856"/>
        <dbReference type="ChEBI" id="CHEBI:59789"/>
        <dbReference type="ChEBI" id="CHEBI:90615"/>
        <dbReference type="ChEBI" id="CHEBI:90616"/>
        <dbReference type="EC" id="2.1.1.72"/>
    </reaction>
</comment>
<evidence type="ECO:0000256" key="6">
    <source>
        <dbReference type="ARBA" id="ARBA00022747"/>
    </source>
</evidence>
<keyword evidence="5" id="KW-0949">S-adenosyl-L-methionine</keyword>
<dbReference type="Gene3D" id="3.40.50.150">
    <property type="entry name" value="Vaccinia Virus protein VP39"/>
    <property type="match status" value="1"/>
</dbReference>
<evidence type="ECO:0000256" key="3">
    <source>
        <dbReference type="ARBA" id="ARBA00022603"/>
    </source>
</evidence>
<dbReference type="EC" id="2.1.1.72" evidence="2"/>
<feature type="domain" description="N6 adenine-specific DNA methyltransferase N-terminal" evidence="9">
    <location>
        <begin position="38"/>
        <end position="169"/>
    </location>
</feature>
<dbReference type="Pfam" id="PF02384">
    <property type="entry name" value="N6_Mtase"/>
    <property type="match status" value="1"/>
</dbReference>
<dbReference type="PANTHER" id="PTHR42933">
    <property type="entry name" value="SLR6095 PROTEIN"/>
    <property type="match status" value="1"/>
</dbReference>
<dbReference type="InterPro" id="IPR003356">
    <property type="entry name" value="DNA_methylase_A-5"/>
</dbReference>
<feature type="domain" description="DNA methylase adenine-specific" evidence="8">
    <location>
        <begin position="184"/>
        <end position="506"/>
    </location>
</feature>
<protein>
    <recommendedName>
        <fullName evidence="2">site-specific DNA-methyltransferase (adenine-specific)</fullName>
        <ecNumber evidence="2">2.1.1.72</ecNumber>
    </recommendedName>
</protein>
<evidence type="ECO:0000313" key="11">
    <source>
        <dbReference type="Proteomes" id="UP000645966"/>
    </source>
</evidence>
<proteinExistence type="inferred from homology"/>